<name>A0A9W6PIT3_9ACTN</name>
<dbReference type="AlphaFoldDB" id="A0A9W6PIT3"/>
<proteinExistence type="predicted"/>
<organism evidence="1 2">
    <name type="scientific">Kitasatospora phosalacinea</name>
    <dbReference type="NCBI Taxonomy" id="2065"/>
    <lineage>
        <taxon>Bacteria</taxon>
        <taxon>Bacillati</taxon>
        <taxon>Actinomycetota</taxon>
        <taxon>Actinomycetes</taxon>
        <taxon>Kitasatosporales</taxon>
        <taxon>Streptomycetaceae</taxon>
        <taxon>Kitasatospora</taxon>
    </lineage>
</organism>
<sequence length="85" mass="9341">MGWQEREVAPHRSARHFYGAETRRLRTDRGWAPARLAGEVRFSPSTLSRVEDGDIKVPGGPVLEFAPAAWAAFVTATTAGRFDTA</sequence>
<gene>
    <name evidence="1" type="ORF">Kpho01_36080</name>
</gene>
<dbReference type="OrthoDB" id="3380004at2"/>
<dbReference type="GO" id="GO:0003677">
    <property type="term" value="F:DNA binding"/>
    <property type="evidence" value="ECO:0007669"/>
    <property type="project" value="InterPro"/>
</dbReference>
<protein>
    <recommendedName>
        <fullName evidence="3">DUF397 domain-containing protein</fullName>
    </recommendedName>
</protein>
<evidence type="ECO:0008006" key="3">
    <source>
        <dbReference type="Google" id="ProtNLM"/>
    </source>
</evidence>
<dbReference type="InterPro" id="IPR010982">
    <property type="entry name" value="Lambda_DNA-bd_dom_sf"/>
</dbReference>
<dbReference type="SUPFAM" id="SSF47413">
    <property type="entry name" value="lambda repressor-like DNA-binding domains"/>
    <property type="match status" value="1"/>
</dbReference>
<dbReference type="Pfam" id="PF13560">
    <property type="entry name" value="HTH_31"/>
    <property type="match status" value="1"/>
</dbReference>
<dbReference type="Gene3D" id="1.10.260.40">
    <property type="entry name" value="lambda repressor-like DNA-binding domains"/>
    <property type="match status" value="1"/>
</dbReference>
<evidence type="ECO:0000313" key="2">
    <source>
        <dbReference type="Proteomes" id="UP001165143"/>
    </source>
</evidence>
<dbReference type="RefSeq" id="WP_033250607.1">
    <property type="nucleotide sequence ID" value="NZ_BSRX01000020.1"/>
</dbReference>
<reference evidence="1" key="1">
    <citation type="submission" date="2023-02" db="EMBL/GenBank/DDBJ databases">
        <title>Kitasatospora phosalacinea NBRC 14362.</title>
        <authorList>
            <person name="Ichikawa N."/>
            <person name="Sato H."/>
            <person name="Tonouchi N."/>
        </authorList>
    </citation>
    <scope>NUCLEOTIDE SEQUENCE</scope>
    <source>
        <strain evidence="1">NBRC 14362</strain>
    </source>
</reference>
<comment type="caution">
    <text evidence="1">The sequence shown here is derived from an EMBL/GenBank/DDBJ whole genome shotgun (WGS) entry which is preliminary data.</text>
</comment>
<evidence type="ECO:0000313" key="1">
    <source>
        <dbReference type="EMBL" id="GLW55597.1"/>
    </source>
</evidence>
<accession>A0A9W6PIT3</accession>
<dbReference type="Proteomes" id="UP001165143">
    <property type="component" value="Unassembled WGS sequence"/>
</dbReference>
<dbReference type="EMBL" id="BSRX01000020">
    <property type="protein sequence ID" value="GLW55597.1"/>
    <property type="molecule type" value="Genomic_DNA"/>
</dbReference>